<proteinExistence type="inferred from homology"/>
<dbReference type="PANTHER" id="PTHR37313:SF2">
    <property type="entry name" value="UPF0749 PROTEIN YLXX"/>
    <property type="match status" value="1"/>
</dbReference>
<protein>
    <submittedName>
        <fullName evidence="3">UPF0749 protein YlxW</fullName>
    </submittedName>
</protein>
<dbReference type="RefSeq" id="WP_188654830.1">
    <property type="nucleotide sequence ID" value="NZ_BMIN01000013.1"/>
</dbReference>
<accession>A0ABQ1Q8L8</accession>
<keyword evidence="4" id="KW-1185">Reference proteome</keyword>
<dbReference type="Proteomes" id="UP000642571">
    <property type="component" value="Unassembled WGS sequence"/>
</dbReference>
<evidence type="ECO:0000256" key="1">
    <source>
        <dbReference type="ARBA" id="ARBA00009108"/>
    </source>
</evidence>
<reference evidence="4" key="1">
    <citation type="journal article" date="2019" name="Int. J. Syst. Evol. Microbiol.">
        <title>The Global Catalogue of Microorganisms (GCM) 10K type strain sequencing project: providing services to taxonomists for standard genome sequencing and annotation.</title>
        <authorList>
            <consortium name="The Broad Institute Genomics Platform"/>
            <consortium name="The Broad Institute Genome Sequencing Center for Infectious Disease"/>
            <person name="Wu L."/>
            <person name="Ma J."/>
        </authorList>
    </citation>
    <scope>NUCLEOTIDE SEQUENCE [LARGE SCALE GENOMIC DNA]</scope>
    <source>
        <strain evidence="4">CGMCC 1.15353</strain>
    </source>
</reference>
<evidence type="ECO:0000256" key="2">
    <source>
        <dbReference type="SAM" id="Coils"/>
    </source>
</evidence>
<evidence type="ECO:0000313" key="4">
    <source>
        <dbReference type="Proteomes" id="UP000642571"/>
    </source>
</evidence>
<dbReference type="EMBL" id="BMIN01000013">
    <property type="protein sequence ID" value="GGD19003.1"/>
    <property type="molecule type" value="Genomic_DNA"/>
</dbReference>
<comment type="similarity">
    <text evidence="1">Belongs to the UPF0749 family.</text>
</comment>
<feature type="coiled-coil region" evidence="2">
    <location>
        <begin position="52"/>
        <end position="93"/>
    </location>
</feature>
<comment type="caution">
    <text evidence="3">The sequence shown here is derived from an EMBL/GenBank/DDBJ whole genome shotgun (WGS) entry which is preliminary data.</text>
</comment>
<sequence length="233" mass="26202">MRLTGRHVIFSLVLFVSGFLVAFSYQQTNQGPQVYQLTDKQLEKDYYYRQQLINIEKENQSIREDIEKKKSEIQKMEDQLANQEQTVSDYVQDKKTLQKLTGELPVKGAGVEIQLKDADYIPSEENVNQYIVHDSHIHKVVNELLSAGANAIAINGQRLYRDSYIACVGPVVSVDGVQHPAPFVITAIGNPDVLMPSLTLKGGVVNQLLNDNVEVSTQKKDIINMDARLTGER</sequence>
<organism evidence="3 4">
    <name type="scientific">Pontibacillus salipaludis</name>
    <dbReference type="NCBI Taxonomy" id="1697394"/>
    <lineage>
        <taxon>Bacteria</taxon>
        <taxon>Bacillati</taxon>
        <taxon>Bacillota</taxon>
        <taxon>Bacilli</taxon>
        <taxon>Bacillales</taxon>
        <taxon>Bacillaceae</taxon>
        <taxon>Pontibacillus</taxon>
    </lineage>
</organism>
<name>A0ABQ1Q8L8_9BACI</name>
<keyword evidence="2" id="KW-0175">Coiled coil</keyword>
<dbReference type="PANTHER" id="PTHR37313">
    <property type="entry name" value="UPF0749 PROTEIN RV1825"/>
    <property type="match status" value="1"/>
</dbReference>
<dbReference type="Pfam" id="PF05949">
    <property type="entry name" value="DUF881"/>
    <property type="match status" value="1"/>
</dbReference>
<dbReference type="Gene3D" id="3.30.70.1880">
    <property type="entry name" value="Protein of unknown function DUF881"/>
    <property type="match status" value="1"/>
</dbReference>
<gene>
    <name evidence="3" type="primary">ylxW</name>
    <name evidence="3" type="ORF">GCM10011389_28330</name>
</gene>
<dbReference type="InterPro" id="IPR010273">
    <property type="entry name" value="DUF881"/>
</dbReference>
<evidence type="ECO:0000313" key="3">
    <source>
        <dbReference type="EMBL" id="GGD19003.1"/>
    </source>
</evidence>